<keyword evidence="2" id="KW-0732">Signal</keyword>
<dbReference type="Proteomes" id="UP001158961">
    <property type="component" value="Chromosome"/>
</dbReference>
<sequence>MRSVGLALILPVLLTACSMSEIAETNKKISDGASGLMSSLRGDGSDNSSEVMTPRQSEKKESTSKSFKIPVDVDTAAARIKRKYKFLSNDELRSVRERNNDGEWVAGAITDSHQEWDSMPGSYYKMGSDWGDYDDHLTIELEKNGSGSRLFVTYSSSSQKRLASSGLQDLIKNIKSSAEGK</sequence>
<name>A0AAN2FIJ2_ENTAG</name>
<accession>A0AAN2FIJ2</accession>
<evidence type="ECO:0000256" key="2">
    <source>
        <dbReference type="SAM" id="SignalP"/>
    </source>
</evidence>
<protein>
    <recommendedName>
        <fullName evidence="5">Lipoprotein</fullName>
    </recommendedName>
</protein>
<evidence type="ECO:0000313" key="4">
    <source>
        <dbReference type="Proteomes" id="UP001158961"/>
    </source>
</evidence>
<dbReference type="PROSITE" id="PS51257">
    <property type="entry name" value="PROKAR_LIPOPROTEIN"/>
    <property type="match status" value="1"/>
</dbReference>
<feature type="compositionally biased region" description="Polar residues" evidence="1">
    <location>
        <begin position="45"/>
        <end position="55"/>
    </location>
</feature>
<dbReference type="AlphaFoldDB" id="A0AAN2FIJ2"/>
<reference evidence="3" key="1">
    <citation type="submission" date="2022-05" db="EMBL/GenBank/DDBJ databases">
        <authorList>
            <person name="Pothier F. J."/>
        </authorList>
    </citation>
    <scope>NUCLEOTIDE SEQUENCE</scope>
    <source>
        <strain evidence="3">DAPP-PG734</strain>
    </source>
</reference>
<evidence type="ECO:0000256" key="1">
    <source>
        <dbReference type="SAM" id="MobiDB-lite"/>
    </source>
</evidence>
<evidence type="ECO:0008006" key="5">
    <source>
        <dbReference type="Google" id="ProtNLM"/>
    </source>
</evidence>
<feature type="region of interest" description="Disordered" evidence="1">
    <location>
        <begin position="34"/>
        <end position="66"/>
    </location>
</feature>
<dbReference type="RefSeq" id="WP_031593013.1">
    <property type="nucleotide sequence ID" value="NZ_JNVA01000041.1"/>
</dbReference>
<feature type="signal peptide" evidence="2">
    <location>
        <begin position="1"/>
        <end position="23"/>
    </location>
</feature>
<evidence type="ECO:0000313" key="3">
    <source>
        <dbReference type="EMBL" id="CAH6337615.1"/>
    </source>
</evidence>
<feature type="chain" id="PRO_5042985082" description="Lipoprotein" evidence="2">
    <location>
        <begin position="24"/>
        <end position="181"/>
    </location>
</feature>
<proteinExistence type="predicted"/>
<gene>
    <name evidence="3" type="ORF">DAPPPG734_19040</name>
</gene>
<dbReference type="EMBL" id="OW970315">
    <property type="protein sequence ID" value="CAH6337615.1"/>
    <property type="molecule type" value="Genomic_DNA"/>
</dbReference>
<organism evidence="3 4">
    <name type="scientific">Enterobacter agglomerans</name>
    <name type="common">Erwinia herbicola</name>
    <name type="synonym">Pantoea agglomerans</name>
    <dbReference type="NCBI Taxonomy" id="549"/>
    <lineage>
        <taxon>Bacteria</taxon>
        <taxon>Pseudomonadati</taxon>
        <taxon>Pseudomonadota</taxon>
        <taxon>Gammaproteobacteria</taxon>
        <taxon>Enterobacterales</taxon>
        <taxon>Erwiniaceae</taxon>
        <taxon>Pantoea</taxon>
        <taxon>Pantoea agglomerans group</taxon>
    </lineage>
</organism>